<name>A0A411J1P5_PHYIN</name>
<sequence>MRACAILVVAAAAVLTGSTAISSTDALELATLSKTAQDVELSSVAAQPRSNIQRRLRKHKTVNTNSEMEYESEAEARGLVPEKLTNLVNKFKKVGGEVMLKTKSLNQLKKLSEKMEEKSLYALTDLQKKGYTPETLRDAIKNTPPKGMKDADADELIKFYDEYWKIFH</sequence>
<keyword evidence="3 5" id="KW-0964">Secreted</keyword>
<evidence type="ECO:0000256" key="3">
    <source>
        <dbReference type="ARBA" id="ARBA00022525"/>
    </source>
</evidence>
<keyword evidence="4 5" id="KW-0732">Signal</keyword>
<comment type="similarity">
    <text evidence="2 5">Belongs to the RxLR effector family.</text>
</comment>
<dbReference type="Pfam" id="PF16810">
    <property type="entry name" value="RXLR"/>
    <property type="match status" value="1"/>
</dbReference>
<proteinExistence type="inferred from homology"/>
<comment type="function">
    <text evidence="5">Effector that suppresses plant defense responses during pathogen infection.</text>
</comment>
<protein>
    <recommendedName>
        <fullName evidence="5">RxLR effector protein</fullName>
    </recommendedName>
</protein>
<dbReference type="VEuPathDB" id="FungiDB:PITG_12737"/>
<evidence type="ECO:0000256" key="1">
    <source>
        <dbReference type="ARBA" id="ARBA00004613"/>
    </source>
</evidence>
<dbReference type="AlphaFoldDB" id="A0A411J1P5"/>
<organism evidence="6">
    <name type="scientific">Phytophthora infestans</name>
    <name type="common">Potato late blight agent</name>
    <name type="synonym">Botrytis infestans</name>
    <dbReference type="NCBI Taxonomy" id="4787"/>
    <lineage>
        <taxon>Eukaryota</taxon>
        <taxon>Sar</taxon>
        <taxon>Stramenopiles</taxon>
        <taxon>Oomycota</taxon>
        <taxon>Peronosporomycetes</taxon>
        <taxon>Peronosporales</taxon>
        <taxon>Peronosporaceae</taxon>
        <taxon>Phytophthora</taxon>
    </lineage>
</organism>
<dbReference type="InterPro" id="IPR031825">
    <property type="entry name" value="RXLR"/>
</dbReference>
<comment type="domain">
    <text evidence="5">The RxLR-dEER motif acts to carry the protein into the host cell cytoplasm through binding to cell surface phosphatidylinositol-3-phosphate.</text>
</comment>
<evidence type="ECO:0000256" key="4">
    <source>
        <dbReference type="ARBA" id="ARBA00022729"/>
    </source>
</evidence>
<reference evidence="6" key="1">
    <citation type="submission" date="2018-05" db="EMBL/GenBank/DDBJ databases">
        <title>Allelic variation of effector genes from Phytophthora infestans.</title>
        <authorList>
            <person name="Gaviria A.E."/>
            <person name="Morales J.G."/>
        </authorList>
    </citation>
    <scope>NUCLEOTIDE SEQUENCE</scope>
</reference>
<evidence type="ECO:0000313" key="6">
    <source>
        <dbReference type="EMBL" id="QBC17984.1"/>
    </source>
</evidence>
<evidence type="ECO:0000256" key="2">
    <source>
        <dbReference type="ARBA" id="ARBA00010400"/>
    </source>
</evidence>
<accession>A0A411J1P5</accession>
<evidence type="ECO:0000256" key="5">
    <source>
        <dbReference type="RuleBase" id="RU367124"/>
    </source>
</evidence>
<comment type="subcellular location">
    <subcellularLocation>
        <location evidence="1 5">Secreted</location>
    </subcellularLocation>
</comment>
<feature type="signal peptide" evidence="5">
    <location>
        <begin position="1"/>
        <end position="20"/>
    </location>
</feature>
<feature type="chain" id="PRO_5044994274" description="RxLR effector protein" evidence="5">
    <location>
        <begin position="21"/>
        <end position="168"/>
    </location>
</feature>
<dbReference type="EMBL" id="MH429201">
    <property type="protein sequence ID" value="QBC17984.1"/>
    <property type="molecule type" value="Genomic_DNA"/>
</dbReference>